<dbReference type="EMBL" id="NAJO01000040">
    <property type="protein sequence ID" value="OQN99351.1"/>
    <property type="molecule type" value="Genomic_DNA"/>
</dbReference>
<evidence type="ECO:0000313" key="3">
    <source>
        <dbReference type="Proteomes" id="UP000192596"/>
    </source>
</evidence>
<sequence length="558" mass="60873">MAIDQPHPVKTHTVAQLADADADDYVMVAKTKVTDAAGSADKTVKDDAMAPTVLPHGDDLFDMAIKDGEEASSGKRSKSASAVQVLLPDPGTPRLTTRPILSATASMSDTAVASTTPDISNASTMPGSWDAQAAAPDSVGRMTSEDTAAEAPMQESWAVDTESTPSFRPIHDPHVTPVVHLANAFSWLPVLAFDGHPRNAAAAFRYFITEFINGKYHVDLAIKRDTSDLEGQIPGIAFYIVEEFGAKLWPGTAAAGELDPVVGDLEKYLEALFTHSKSRSGSDLGYDQKLIDVLRNPLPSSGRSETDEAVRDSTTNKLLQGRNPHEVLNEAFHALCAFPHAKIAGHHAPSTFKLMITTWCKRHFQAVDIDWDVQNAHDMDEHAPQIALAFVQKHHENVWGEKDEGLLAYLIAPLEHYLRVLFRVPAEGPENTSPPSPPASEAVTEKPEMIRFPIRAFDAFSYSSLPPHLRKPAPKTEQSQSVTQEAPVAVVAPKPKLNEPGSLVGLMCTAPECDKLEGHYIFATGQLLREHLEMVHEFDEEMAREYTGKSAVVRWGYS</sequence>
<name>A0A1V8SKF5_9PEZI</name>
<gene>
    <name evidence="2" type="ORF">B0A48_14328</name>
</gene>
<feature type="region of interest" description="Disordered" evidence="1">
    <location>
        <begin position="296"/>
        <end position="317"/>
    </location>
</feature>
<feature type="region of interest" description="Disordered" evidence="1">
    <location>
        <begin position="468"/>
        <end position="487"/>
    </location>
</feature>
<proteinExistence type="predicted"/>
<reference evidence="3" key="1">
    <citation type="submission" date="2017-03" db="EMBL/GenBank/DDBJ databases">
        <title>Genomes of endolithic fungi from Antarctica.</title>
        <authorList>
            <person name="Coleine C."/>
            <person name="Masonjones S."/>
            <person name="Stajich J.E."/>
        </authorList>
    </citation>
    <scope>NUCLEOTIDE SEQUENCE [LARGE SCALE GENOMIC DNA]</scope>
    <source>
        <strain evidence="3">CCFEE 5527</strain>
    </source>
</reference>
<feature type="region of interest" description="Disordered" evidence="1">
    <location>
        <begin position="69"/>
        <end position="95"/>
    </location>
</feature>
<dbReference type="InParanoid" id="A0A1V8SKF5"/>
<accession>A0A1V8SKF5</accession>
<evidence type="ECO:0000256" key="1">
    <source>
        <dbReference type="SAM" id="MobiDB-lite"/>
    </source>
</evidence>
<dbReference type="AlphaFoldDB" id="A0A1V8SKF5"/>
<comment type="caution">
    <text evidence="2">The sequence shown here is derived from an EMBL/GenBank/DDBJ whole genome shotgun (WGS) entry which is preliminary data.</text>
</comment>
<feature type="region of interest" description="Disordered" evidence="1">
    <location>
        <begin position="108"/>
        <end position="144"/>
    </location>
</feature>
<protein>
    <submittedName>
        <fullName evidence="2">Uncharacterized protein</fullName>
    </submittedName>
</protein>
<organism evidence="2 3">
    <name type="scientific">Cryoendolithus antarcticus</name>
    <dbReference type="NCBI Taxonomy" id="1507870"/>
    <lineage>
        <taxon>Eukaryota</taxon>
        <taxon>Fungi</taxon>
        <taxon>Dikarya</taxon>
        <taxon>Ascomycota</taxon>
        <taxon>Pezizomycotina</taxon>
        <taxon>Dothideomycetes</taxon>
        <taxon>Dothideomycetidae</taxon>
        <taxon>Cladosporiales</taxon>
        <taxon>Cladosporiaceae</taxon>
        <taxon>Cryoendolithus</taxon>
    </lineage>
</organism>
<evidence type="ECO:0000313" key="2">
    <source>
        <dbReference type="EMBL" id="OQN99351.1"/>
    </source>
</evidence>
<keyword evidence="3" id="KW-1185">Reference proteome</keyword>
<feature type="compositionally biased region" description="Polar residues" evidence="1">
    <location>
        <begin position="108"/>
        <end position="126"/>
    </location>
</feature>
<dbReference type="Proteomes" id="UP000192596">
    <property type="component" value="Unassembled WGS sequence"/>
</dbReference>